<comment type="caution">
    <text evidence="7">The sequence shown here is derived from an EMBL/GenBank/DDBJ whole genome shotgun (WGS) entry which is preliminary data.</text>
</comment>
<dbReference type="Pfam" id="PF03223">
    <property type="entry name" value="V-ATPase_C"/>
    <property type="match status" value="1"/>
</dbReference>
<keyword evidence="3 6" id="KW-0375">Hydrogen ion transport</keyword>
<evidence type="ECO:0000313" key="7">
    <source>
        <dbReference type="EMBL" id="EPS42792.1"/>
    </source>
</evidence>
<evidence type="ECO:0000256" key="3">
    <source>
        <dbReference type="ARBA" id="ARBA00022781"/>
    </source>
</evidence>
<dbReference type="InterPro" id="IPR004907">
    <property type="entry name" value="ATPase_V1-cplx_csu"/>
</dbReference>
<evidence type="ECO:0000256" key="6">
    <source>
        <dbReference type="RuleBase" id="RU364010"/>
    </source>
</evidence>
<dbReference type="GO" id="GO:0000221">
    <property type="term" value="C:vacuolar proton-transporting V-type ATPase, V1 domain"/>
    <property type="evidence" value="ECO:0007669"/>
    <property type="project" value="EnsemblFungi"/>
</dbReference>
<dbReference type="Gene3D" id="3.30.70.1180">
    <property type="entry name" value="Vacuolar atp synthase subunit c, domain 1"/>
    <property type="match status" value="1"/>
</dbReference>
<reference evidence="7 8" key="1">
    <citation type="journal article" date="2013" name="PLoS Genet.">
        <title>Genomic mechanisms accounting for the adaptation to parasitism in nematode-trapping fungi.</title>
        <authorList>
            <person name="Meerupati T."/>
            <person name="Andersson K.M."/>
            <person name="Friman E."/>
            <person name="Kumar D."/>
            <person name="Tunlid A."/>
            <person name="Ahren D."/>
        </authorList>
    </citation>
    <scope>NUCLEOTIDE SEQUENCE [LARGE SCALE GENOMIC DNA]</scope>
    <source>
        <strain evidence="7 8">CBS 200.50</strain>
    </source>
</reference>
<dbReference type="PANTHER" id="PTHR10137:SF0">
    <property type="entry name" value="V-TYPE PROTON ATPASE SUBUNIT C"/>
    <property type="match status" value="1"/>
</dbReference>
<dbReference type="InterPro" id="IPR036132">
    <property type="entry name" value="Vac_ATP_synth_c_sf"/>
</dbReference>
<keyword evidence="4 6" id="KW-0406">Ion transport</keyword>
<dbReference type="PANTHER" id="PTHR10137">
    <property type="entry name" value="V-TYPE PROTON ATPASE SUBUNIT C"/>
    <property type="match status" value="1"/>
</dbReference>
<dbReference type="eggNOG" id="KOG2909">
    <property type="taxonomic scope" value="Eukaryota"/>
</dbReference>
<evidence type="ECO:0000256" key="4">
    <source>
        <dbReference type="ARBA" id="ARBA00023065"/>
    </source>
</evidence>
<dbReference type="SUPFAM" id="SSF118203">
    <property type="entry name" value="Vacuolar ATP synthase subunit C"/>
    <property type="match status" value="1"/>
</dbReference>
<comment type="similarity">
    <text evidence="1 6">Belongs to the V-ATPase C subunit family.</text>
</comment>
<dbReference type="OrthoDB" id="6605928at2759"/>
<sequence>MTSYLLLSLPTSIVKSAHKDDALEAIEAHGTADTKLYPFTIPDFKIGTLDTLVIQADELAKLDSAVEAAITKAADVLKSIFDGNDAKISENKLVGNKPFHQYLQSFAWNKVKYRSDRPIPDIVSILKSEIQSLDEDIKSKYSSYQSVKTNLQTLQRRQQGNLSTRSLASILKPSHFLSSEYLTTALIAVPKPNEKEFLTSYETLSPMIVPRSAFKISEDSEFALFGIVVFKKHAAELSHKAREHRYVPRDVAFNENANDQEQAETRSAEEQMDKLFGETLRLARTGYSELAAAWVHVKTLRVFVESVLRYGLPLDFVAGCWIGKTKAITKVKDTLETQYAHLGGNAYGRDKKGKVVRKDDANVAELAAGTMGGSEYTPFVEYSFEIA</sequence>
<evidence type="ECO:0000256" key="2">
    <source>
        <dbReference type="ARBA" id="ARBA00022448"/>
    </source>
</evidence>
<comment type="subunit">
    <text evidence="6">V-ATPase is a heteromultimeric enzyme composed of a peripheral catalytic V1 complex (components A to H) attached to an integral membrane V0 proton pore complex.</text>
</comment>
<gene>
    <name evidence="7" type="ORF">H072_3134</name>
</gene>
<dbReference type="CDD" id="cd14785">
    <property type="entry name" value="V-ATPase_C"/>
    <property type="match status" value="1"/>
</dbReference>
<proteinExistence type="inferred from homology"/>
<evidence type="ECO:0000256" key="1">
    <source>
        <dbReference type="ARBA" id="ARBA00006138"/>
    </source>
</evidence>
<comment type="function">
    <text evidence="5">Subunit of the V1 complex of vacuolar(H+)-ATPase (V-ATPase), a multisubunit enzyme composed of a peripheral complex (V1) that hydrolyzes ATP and a membrane integral complex (V0) that translocates protons. V-ATPase is responsible for acidifying and maintaining the pH of intracellular compartments. Subunit C is necessary for the assembly of the catalytic sector of the enzyme and is likely to have a specific function in its catalytic activity. Reversibly leaves the enzyme after glucose depletion, causing the catalytic subcomplex V1 to detach from the V0 section.</text>
</comment>
<dbReference type="OMA" id="VMIWIHV"/>
<accession>S8C4Z2</accession>
<dbReference type="FunFam" id="3.30.70.100:FF:000002">
    <property type="entry name" value="V-type proton ATPase subunit C"/>
    <property type="match status" value="1"/>
</dbReference>
<dbReference type="EMBL" id="AQGS01000096">
    <property type="protein sequence ID" value="EPS42792.1"/>
    <property type="molecule type" value="Genomic_DNA"/>
</dbReference>
<comment type="function">
    <text evidence="6">Subunit of the V1 complex of vacuolar(H+)-ATPase (V-ATPase), a multisubunit enzyme composed of a peripheral complex (V1) that hydrolyzes ATP and a membrane integral complex (V0) that translocates protons. V-ATPase is responsible for acidifying and maintaining the pH of intracellular compartments and in some cell types, is targeted to the plasma membrane, where it is responsible for acidifying the extracellular environment. Subunit C is necessary for the assembly of the catalytic sector of the enzyme and is likely to have a specific function in its catalytic activity.</text>
</comment>
<dbReference type="STRING" id="1284197.S8C4Z2"/>
<dbReference type="GO" id="GO:0046961">
    <property type="term" value="F:proton-transporting ATPase activity, rotational mechanism"/>
    <property type="evidence" value="ECO:0007669"/>
    <property type="project" value="InterPro"/>
</dbReference>
<name>S8C4Z2_DACHA</name>
<dbReference type="Proteomes" id="UP000015100">
    <property type="component" value="Unassembled WGS sequence"/>
</dbReference>
<dbReference type="Gene3D" id="3.30.70.100">
    <property type="match status" value="1"/>
</dbReference>
<keyword evidence="2 6" id="KW-0813">Transport</keyword>
<organism evidence="7 8">
    <name type="scientific">Dactylellina haptotyla (strain CBS 200.50)</name>
    <name type="common">Nematode-trapping fungus</name>
    <name type="synonym">Monacrosporium haptotylum</name>
    <dbReference type="NCBI Taxonomy" id="1284197"/>
    <lineage>
        <taxon>Eukaryota</taxon>
        <taxon>Fungi</taxon>
        <taxon>Dikarya</taxon>
        <taxon>Ascomycota</taxon>
        <taxon>Pezizomycotina</taxon>
        <taxon>Orbiliomycetes</taxon>
        <taxon>Orbiliales</taxon>
        <taxon>Orbiliaceae</taxon>
        <taxon>Dactylellina</taxon>
    </lineage>
</organism>
<keyword evidence="8" id="KW-1185">Reference proteome</keyword>
<evidence type="ECO:0000313" key="8">
    <source>
        <dbReference type="Proteomes" id="UP000015100"/>
    </source>
</evidence>
<dbReference type="Gene3D" id="1.20.1460.10">
    <property type="entry name" value="subunit c (vma5p) of the yeast v-atpase, domain 2"/>
    <property type="match status" value="1"/>
</dbReference>
<dbReference type="AlphaFoldDB" id="S8C4Z2"/>
<dbReference type="HOGENOM" id="CLU_017554_3_0_1"/>
<protein>
    <recommendedName>
        <fullName evidence="6">V-type proton ATPase subunit C</fullName>
    </recommendedName>
</protein>
<reference evidence="8" key="2">
    <citation type="submission" date="2013-04" db="EMBL/GenBank/DDBJ databases">
        <title>Genomic mechanisms accounting for the adaptation to parasitism in nematode-trapping fungi.</title>
        <authorList>
            <person name="Ahren D.G."/>
        </authorList>
    </citation>
    <scope>NUCLEOTIDE SEQUENCE [LARGE SCALE GENOMIC DNA]</scope>
    <source>
        <strain evidence="8">CBS 200.50</strain>
    </source>
</reference>
<evidence type="ECO:0000256" key="5">
    <source>
        <dbReference type="ARBA" id="ARBA00053565"/>
    </source>
</evidence>